<dbReference type="InterPro" id="IPR006759">
    <property type="entry name" value="Glyco_transf_54"/>
</dbReference>
<dbReference type="GO" id="GO:0005793">
    <property type="term" value="C:endoplasmic reticulum-Golgi intermediate compartment"/>
    <property type="evidence" value="ECO:0007669"/>
    <property type="project" value="TreeGrafter"/>
</dbReference>
<dbReference type="Proteomes" id="UP000678393">
    <property type="component" value="Unassembled WGS sequence"/>
</dbReference>
<evidence type="ECO:0000256" key="2">
    <source>
        <dbReference type="ARBA" id="ARBA00022676"/>
    </source>
</evidence>
<proteinExistence type="predicted"/>
<accession>A0A8S3ZRF9</accession>
<organism evidence="6 7">
    <name type="scientific">Candidula unifasciata</name>
    <dbReference type="NCBI Taxonomy" id="100452"/>
    <lineage>
        <taxon>Eukaryota</taxon>
        <taxon>Metazoa</taxon>
        <taxon>Spiralia</taxon>
        <taxon>Lophotrochozoa</taxon>
        <taxon>Mollusca</taxon>
        <taxon>Gastropoda</taxon>
        <taxon>Heterobranchia</taxon>
        <taxon>Euthyneura</taxon>
        <taxon>Panpulmonata</taxon>
        <taxon>Eupulmonata</taxon>
        <taxon>Stylommatophora</taxon>
        <taxon>Helicina</taxon>
        <taxon>Helicoidea</taxon>
        <taxon>Geomitridae</taxon>
        <taxon>Candidula</taxon>
    </lineage>
</organism>
<protein>
    <recommendedName>
        <fullName evidence="8">Alpha-1,3-mannosyl-glycoprotein 4-beta-N-acetylglucosaminyltransferase B</fullName>
    </recommendedName>
</protein>
<feature type="non-terminal residue" evidence="6">
    <location>
        <position position="1"/>
    </location>
</feature>
<dbReference type="GO" id="GO:0008375">
    <property type="term" value="F:acetylglucosaminyltransferase activity"/>
    <property type="evidence" value="ECO:0007669"/>
    <property type="project" value="TreeGrafter"/>
</dbReference>
<dbReference type="Pfam" id="PF23524">
    <property type="entry name" value="MGAT4A_C"/>
    <property type="match status" value="1"/>
</dbReference>
<dbReference type="OrthoDB" id="2016523at2759"/>
<keyword evidence="3" id="KW-0808">Transferase</keyword>
<dbReference type="AlphaFoldDB" id="A0A8S3ZRF9"/>
<dbReference type="Pfam" id="PF04666">
    <property type="entry name" value="MGAT4_cons"/>
    <property type="match status" value="1"/>
</dbReference>
<dbReference type="InterPro" id="IPR056576">
    <property type="entry name" value="MGAT4_A/B/C_C"/>
</dbReference>
<keyword evidence="2" id="KW-0328">Glycosyltransferase</keyword>
<dbReference type="PANTHER" id="PTHR12062">
    <property type="entry name" value="N-ACETYLGLUCOSAMINYLTRANSFERASE VI"/>
    <property type="match status" value="1"/>
</dbReference>
<evidence type="ECO:0000313" key="6">
    <source>
        <dbReference type="EMBL" id="CAG5132057.1"/>
    </source>
</evidence>
<sequence length="430" mass="49422">SIVIGIPSIRRPVGIYVLNTLESLFKGMNNAEKKDTLFILSIAEPWNETYINELLPQLPEFPTEISQGLLDIIVPRAEFYPNLDSLKLTLGDDRERVKWRSKQNLDYAFLMLHAWSRGKYYLQLEDDIRAVPGYITSMKEAIAKTYWPWFSIEFSTLGYIGRLFKSEDTVKMMEFLLMFYSSKPCDWLYDDYLQVKMCGHGEKWSKCMQKVHKVARSIRPSLFQHEGLRSSLGGHINKLKDKEFGNRSPDITSNPPVDSIITTLQTYSKYDIYSAYDGQGFFWGGNPKEGDLIDFLFDSPVALSKVHIVTGSKEHPSDILRNATLEILPVEMPPKPSQIFRKMLEPKNTPQQKLAYEERQSSNPDLYKMSTNDTFFGVSEFDKAGIASFNVSEEAGKIWVLRIHIHAQSETWVLIQSLSSCTLLEMPYNK</sequence>
<comment type="caution">
    <text evidence="6">The sequence shown here is derived from an EMBL/GenBank/DDBJ whole genome shotgun (WGS) entry which is preliminary data.</text>
</comment>
<evidence type="ECO:0000256" key="1">
    <source>
        <dbReference type="ARBA" id="ARBA00004922"/>
    </source>
</evidence>
<feature type="domain" description="MGAT4 conserved region" evidence="4">
    <location>
        <begin position="2"/>
        <end position="244"/>
    </location>
</feature>
<gene>
    <name evidence="6" type="ORF">CUNI_LOCUS17615</name>
</gene>
<dbReference type="InterPro" id="IPR057279">
    <property type="entry name" value="MGAT4"/>
</dbReference>
<comment type="pathway">
    <text evidence="1">Protein modification; protein glycosylation.</text>
</comment>
<dbReference type="EMBL" id="CAJHNH020005038">
    <property type="protein sequence ID" value="CAG5132057.1"/>
    <property type="molecule type" value="Genomic_DNA"/>
</dbReference>
<evidence type="ECO:0000259" key="5">
    <source>
        <dbReference type="Pfam" id="PF23524"/>
    </source>
</evidence>
<feature type="domain" description="MGAT4 A/B/C C-terminal" evidence="5">
    <location>
        <begin position="260"/>
        <end position="416"/>
    </location>
</feature>
<evidence type="ECO:0008006" key="8">
    <source>
        <dbReference type="Google" id="ProtNLM"/>
    </source>
</evidence>
<reference evidence="6" key="1">
    <citation type="submission" date="2021-04" db="EMBL/GenBank/DDBJ databases">
        <authorList>
            <consortium name="Molecular Ecology Group"/>
        </authorList>
    </citation>
    <scope>NUCLEOTIDE SEQUENCE</scope>
</reference>
<dbReference type="GO" id="GO:0005783">
    <property type="term" value="C:endoplasmic reticulum"/>
    <property type="evidence" value="ECO:0007669"/>
    <property type="project" value="TreeGrafter"/>
</dbReference>
<keyword evidence="7" id="KW-1185">Reference proteome</keyword>
<dbReference type="GO" id="GO:0006487">
    <property type="term" value="P:protein N-linked glycosylation"/>
    <property type="evidence" value="ECO:0007669"/>
    <property type="project" value="TreeGrafter"/>
</dbReference>
<name>A0A8S3ZRF9_9EUPU</name>
<evidence type="ECO:0000259" key="4">
    <source>
        <dbReference type="Pfam" id="PF04666"/>
    </source>
</evidence>
<dbReference type="GO" id="GO:0005795">
    <property type="term" value="C:Golgi stack"/>
    <property type="evidence" value="ECO:0007669"/>
    <property type="project" value="TreeGrafter"/>
</dbReference>
<evidence type="ECO:0000313" key="7">
    <source>
        <dbReference type="Proteomes" id="UP000678393"/>
    </source>
</evidence>
<evidence type="ECO:0000256" key="3">
    <source>
        <dbReference type="ARBA" id="ARBA00022679"/>
    </source>
</evidence>
<dbReference type="PANTHER" id="PTHR12062:SF9">
    <property type="entry name" value="ALPHA-1,3-MANNOSYL-GLYCOPROTEIN 4-BETA-N-ACETYLGLUCOSAMINYLTRANSFERASE A, ISOFORM A"/>
    <property type="match status" value="1"/>
</dbReference>